<dbReference type="AlphaFoldDB" id="A0A6G9GVJ3"/>
<evidence type="ECO:0000259" key="2">
    <source>
        <dbReference type="Pfam" id="PF02342"/>
    </source>
</evidence>
<accession>A0A6G9GVJ3</accession>
<gene>
    <name evidence="3" type="ORF">HA039_08225</name>
</gene>
<organism evidence="3 4">
    <name type="scientific">Streptomyces liangshanensis</name>
    <dbReference type="NCBI Taxonomy" id="2717324"/>
    <lineage>
        <taxon>Bacteria</taxon>
        <taxon>Bacillati</taxon>
        <taxon>Actinomycetota</taxon>
        <taxon>Actinomycetes</taxon>
        <taxon>Kitasatosporales</taxon>
        <taxon>Streptomycetaceae</taxon>
        <taxon>Streptomyces</taxon>
    </lineage>
</organism>
<dbReference type="InterPro" id="IPR003325">
    <property type="entry name" value="TerD"/>
</dbReference>
<dbReference type="InterPro" id="IPR051324">
    <property type="entry name" value="Stress/Tellurium_Resist"/>
</dbReference>
<dbReference type="PANTHER" id="PTHR32097:SF4">
    <property type="entry name" value="GENERAL STRESS PROTEIN 16U"/>
    <property type="match status" value="1"/>
</dbReference>
<dbReference type="Pfam" id="PF02342">
    <property type="entry name" value="TerD"/>
    <property type="match status" value="1"/>
</dbReference>
<reference evidence="3 4" key="1">
    <citation type="submission" date="2020-03" db="EMBL/GenBank/DDBJ databases">
        <title>A novel species.</title>
        <authorList>
            <person name="Gao J."/>
        </authorList>
    </citation>
    <scope>NUCLEOTIDE SEQUENCE [LARGE SCALE GENOMIC DNA]</scope>
    <source>
        <strain evidence="3 4">QMT-12</strain>
    </source>
</reference>
<protein>
    <submittedName>
        <fullName evidence="3">TerD family protein</fullName>
    </submittedName>
</protein>
<evidence type="ECO:0000313" key="3">
    <source>
        <dbReference type="EMBL" id="QIQ02293.1"/>
    </source>
</evidence>
<feature type="domain" description="TerD" evidence="2">
    <location>
        <begin position="5"/>
        <end position="163"/>
    </location>
</feature>
<name>A0A6G9GVJ3_9ACTN</name>
<keyword evidence="4" id="KW-1185">Reference proteome</keyword>
<dbReference type="KEGG" id="slia:HA039_08225"/>
<dbReference type="PANTHER" id="PTHR32097">
    <property type="entry name" value="CAMP-BINDING PROTEIN 1-RELATED"/>
    <property type="match status" value="1"/>
</dbReference>
<evidence type="ECO:0000256" key="1">
    <source>
        <dbReference type="ARBA" id="ARBA00008775"/>
    </source>
</evidence>
<dbReference type="Proteomes" id="UP000501179">
    <property type="component" value="Chromosome"/>
</dbReference>
<dbReference type="RefSeq" id="WP_167026018.1">
    <property type="nucleotide sequence ID" value="NZ_CP050177.1"/>
</dbReference>
<dbReference type="EMBL" id="CP050177">
    <property type="protein sequence ID" value="QIQ02293.1"/>
    <property type="molecule type" value="Genomic_DNA"/>
</dbReference>
<sequence length="174" mass="18968">MSSLNKGVSKVEVTLKWNPSRLGEPDHDLDLVAATFAAGDPTGKPVYLVHFGSRSPDGTITLNRDSRTGQGFGTDEEMTLELDRLNASFARVVVGVAIQQRDRRRTFADIATPEIRFAEGYTELLEYAFADVQDSTAATVAECVRAPSGAWEFRPSVRGFDADPAHFASVMGTR</sequence>
<dbReference type="CDD" id="cd06974">
    <property type="entry name" value="TerD_like"/>
    <property type="match status" value="1"/>
</dbReference>
<evidence type="ECO:0000313" key="4">
    <source>
        <dbReference type="Proteomes" id="UP000501179"/>
    </source>
</evidence>
<comment type="similarity">
    <text evidence="1">Belongs to the CAPAB/TerDEXZ family.</text>
</comment>
<dbReference type="Gene3D" id="2.60.60.30">
    <property type="entry name" value="sav2460 like domains"/>
    <property type="match status" value="1"/>
</dbReference>
<proteinExistence type="inferred from homology"/>